<dbReference type="Gramene" id="mRNA:HanXRQr2_Chr02g0059341">
    <property type="protein sequence ID" value="mRNA:HanXRQr2_Chr02g0059341"/>
    <property type="gene ID" value="HanXRQr2_Chr02g0059341"/>
</dbReference>
<accession>A0A9K3P0L7</accession>
<dbReference type="Proteomes" id="UP000215914">
    <property type="component" value="Unassembled WGS sequence"/>
</dbReference>
<reference evidence="2" key="1">
    <citation type="journal article" date="2017" name="Nature">
        <title>The sunflower genome provides insights into oil metabolism, flowering and Asterid evolution.</title>
        <authorList>
            <person name="Badouin H."/>
            <person name="Gouzy J."/>
            <person name="Grassa C.J."/>
            <person name="Murat F."/>
            <person name="Staton S.E."/>
            <person name="Cottret L."/>
            <person name="Lelandais-Briere C."/>
            <person name="Owens G.L."/>
            <person name="Carrere S."/>
            <person name="Mayjonade B."/>
            <person name="Legrand L."/>
            <person name="Gill N."/>
            <person name="Kane N.C."/>
            <person name="Bowers J.E."/>
            <person name="Hubner S."/>
            <person name="Bellec A."/>
            <person name="Berard A."/>
            <person name="Berges H."/>
            <person name="Blanchet N."/>
            <person name="Boniface M.C."/>
            <person name="Brunel D."/>
            <person name="Catrice O."/>
            <person name="Chaidir N."/>
            <person name="Claudel C."/>
            <person name="Donnadieu C."/>
            <person name="Faraut T."/>
            <person name="Fievet G."/>
            <person name="Helmstetter N."/>
            <person name="King M."/>
            <person name="Knapp S.J."/>
            <person name="Lai Z."/>
            <person name="Le Paslier M.C."/>
            <person name="Lippi Y."/>
            <person name="Lorenzon L."/>
            <person name="Mandel J.R."/>
            <person name="Marage G."/>
            <person name="Marchand G."/>
            <person name="Marquand E."/>
            <person name="Bret-Mestries E."/>
            <person name="Morien E."/>
            <person name="Nambeesan S."/>
            <person name="Nguyen T."/>
            <person name="Pegot-Espagnet P."/>
            <person name="Pouilly N."/>
            <person name="Raftis F."/>
            <person name="Sallet E."/>
            <person name="Schiex T."/>
            <person name="Thomas J."/>
            <person name="Vandecasteele C."/>
            <person name="Vares D."/>
            <person name="Vear F."/>
            <person name="Vautrin S."/>
            <person name="Crespi M."/>
            <person name="Mangin B."/>
            <person name="Burke J.M."/>
            <person name="Salse J."/>
            <person name="Munos S."/>
            <person name="Vincourt P."/>
            <person name="Rieseberg L.H."/>
            <person name="Langlade N.B."/>
        </authorList>
    </citation>
    <scope>NUCLEOTIDE SEQUENCE</scope>
    <source>
        <tissue evidence="2">Leaves</tissue>
    </source>
</reference>
<evidence type="ECO:0000313" key="3">
    <source>
        <dbReference type="Proteomes" id="UP000215914"/>
    </source>
</evidence>
<sequence>MGQPVGLAPSESDVDLSVFRKKSVNILDDLYEESARRKGSAKATGLRSWRSTSRGSKPSALDISSIPNAESPPAAVFGDSPARDLFHPEDVKGKCPEEVVRSGVAEKVQSSTLPRVIIRERVEGVETDVESSEGTPL</sequence>
<proteinExistence type="predicted"/>
<evidence type="ECO:0000256" key="1">
    <source>
        <dbReference type="SAM" id="MobiDB-lite"/>
    </source>
</evidence>
<gene>
    <name evidence="2" type="ORF">HanXRQr2_Chr02g0059341</name>
</gene>
<feature type="region of interest" description="Disordered" evidence="1">
    <location>
        <begin position="34"/>
        <end position="89"/>
    </location>
</feature>
<evidence type="ECO:0000313" key="2">
    <source>
        <dbReference type="EMBL" id="KAF5817973.1"/>
    </source>
</evidence>
<dbReference type="AlphaFoldDB" id="A0A9K3P0L7"/>
<reference evidence="2" key="2">
    <citation type="submission" date="2020-06" db="EMBL/GenBank/DDBJ databases">
        <title>Helianthus annuus Genome sequencing and assembly Release 2.</title>
        <authorList>
            <person name="Gouzy J."/>
            <person name="Langlade N."/>
            <person name="Munos S."/>
        </authorList>
    </citation>
    <scope>NUCLEOTIDE SEQUENCE</scope>
    <source>
        <tissue evidence="2">Leaves</tissue>
    </source>
</reference>
<organism evidence="2 3">
    <name type="scientific">Helianthus annuus</name>
    <name type="common">Common sunflower</name>
    <dbReference type="NCBI Taxonomy" id="4232"/>
    <lineage>
        <taxon>Eukaryota</taxon>
        <taxon>Viridiplantae</taxon>
        <taxon>Streptophyta</taxon>
        <taxon>Embryophyta</taxon>
        <taxon>Tracheophyta</taxon>
        <taxon>Spermatophyta</taxon>
        <taxon>Magnoliopsida</taxon>
        <taxon>eudicotyledons</taxon>
        <taxon>Gunneridae</taxon>
        <taxon>Pentapetalae</taxon>
        <taxon>asterids</taxon>
        <taxon>campanulids</taxon>
        <taxon>Asterales</taxon>
        <taxon>Asteraceae</taxon>
        <taxon>Asteroideae</taxon>
        <taxon>Heliantheae alliance</taxon>
        <taxon>Heliantheae</taxon>
        <taxon>Helianthus</taxon>
    </lineage>
</organism>
<keyword evidence="3" id="KW-1185">Reference proteome</keyword>
<protein>
    <submittedName>
        <fullName evidence="2">Uncharacterized protein</fullName>
    </submittedName>
</protein>
<dbReference type="EMBL" id="MNCJ02000317">
    <property type="protein sequence ID" value="KAF5817973.1"/>
    <property type="molecule type" value="Genomic_DNA"/>
</dbReference>
<comment type="caution">
    <text evidence="2">The sequence shown here is derived from an EMBL/GenBank/DDBJ whole genome shotgun (WGS) entry which is preliminary data.</text>
</comment>
<name>A0A9K3P0L7_HELAN</name>